<gene>
    <name evidence="7" type="ORF">METZ01_LOCUS222257</name>
</gene>
<feature type="transmembrane region" description="Helical" evidence="5">
    <location>
        <begin position="205"/>
        <end position="225"/>
    </location>
</feature>
<dbReference type="GO" id="GO:0016020">
    <property type="term" value="C:membrane"/>
    <property type="evidence" value="ECO:0007669"/>
    <property type="project" value="UniProtKB-SubCell"/>
</dbReference>
<protein>
    <recommendedName>
        <fullName evidence="6">SLC26A/SulP transporter domain-containing protein</fullName>
    </recommendedName>
</protein>
<feature type="transmembrane region" description="Helical" evidence="5">
    <location>
        <begin position="182"/>
        <end position="198"/>
    </location>
</feature>
<feature type="transmembrane region" description="Helical" evidence="5">
    <location>
        <begin position="16"/>
        <end position="38"/>
    </location>
</feature>
<keyword evidence="2 5" id="KW-0812">Transmembrane</keyword>
<evidence type="ECO:0000259" key="6">
    <source>
        <dbReference type="Pfam" id="PF00916"/>
    </source>
</evidence>
<feature type="non-terminal residue" evidence="7">
    <location>
        <position position="229"/>
    </location>
</feature>
<evidence type="ECO:0000256" key="5">
    <source>
        <dbReference type="SAM" id="Phobius"/>
    </source>
</evidence>
<feature type="transmembrane region" description="Helical" evidence="5">
    <location>
        <begin position="139"/>
        <end position="162"/>
    </location>
</feature>
<feature type="transmembrane region" description="Helical" evidence="5">
    <location>
        <begin position="50"/>
        <end position="72"/>
    </location>
</feature>
<dbReference type="Pfam" id="PF00916">
    <property type="entry name" value="Sulfate_transp"/>
    <property type="match status" value="1"/>
</dbReference>
<evidence type="ECO:0000313" key="7">
    <source>
        <dbReference type="EMBL" id="SVB69403.1"/>
    </source>
</evidence>
<dbReference type="PANTHER" id="PTHR43310:SF1">
    <property type="entry name" value="SULFATE TRANSPORTER YBAR-RELATED"/>
    <property type="match status" value="1"/>
</dbReference>
<comment type="subcellular location">
    <subcellularLocation>
        <location evidence="1">Membrane</location>
        <topology evidence="1">Multi-pass membrane protein</topology>
    </subcellularLocation>
</comment>
<keyword evidence="3 5" id="KW-1133">Transmembrane helix</keyword>
<dbReference type="InterPro" id="IPR052706">
    <property type="entry name" value="Membrane-Transporter-like"/>
</dbReference>
<evidence type="ECO:0000256" key="4">
    <source>
        <dbReference type="ARBA" id="ARBA00023136"/>
    </source>
</evidence>
<feature type="domain" description="SLC26A/SulP transporter" evidence="6">
    <location>
        <begin position="16"/>
        <end position="222"/>
    </location>
</feature>
<accession>A0A382G4C9</accession>
<feature type="non-terminal residue" evidence="7">
    <location>
        <position position="1"/>
    </location>
</feature>
<feature type="transmembrane region" description="Helical" evidence="5">
    <location>
        <begin position="106"/>
        <end position="127"/>
    </location>
</feature>
<sequence length="229" mass="24773">VTVFHSLIKSDTVPSIISGLINGIILIVIAMALSALIFTGSLSEYLSQGIGILLFGFLIYAIFSIFTASYPINISTPQDIPVAIIALIATTVMAKSGKDWSPESTFQFIFVTIALTSVMVGVFFFILGSFKLGKLVRFIPYPVVGGFLAGTGWLIIKFAFIMTADMELSLANASSLLSQSTLLQWCPGFIFGALMLVTSRFISHYLLIPGIIALGISLFYAIMFFNGYS</sequence>
<name>A0A382G4C9_9ZZZZ</name>
<evidence type="ECO:0000256" key="2">
    <source>
        <dbReference type="ARBA" id="ARBA00022692"/>
    </source>
</evidence>
<organism evidence="7">
    <name type="scientific">marine metagenome</name>
    <dbReference type="NCBI Taxonomy" id="408172"/>
    <lineage>
        <taxon>unclassified sequences</taxon>
        <taxon>metagenomes</taxon>
        <taxon>ecological metagenomes</taxon>
    </lineage>
</organism>
<keyword evidence="4 5" id="KW-0472">Membrane</keyword>
<dbReference type="InterPro" id="IPR011547">
    <property type="entry name" value="SLC26A/SulP_dom"/>
</dbReference>
<dbReference type="EMBL" id="UINC01053187">
    <property type="protein sequence ID" value="SVB69403.1"/>
    <property type="molecule type" value="Genomic_DNA"/>
</dbReference>
<proteinExistence type="predicted"/>
<dbReference type="AlphaFoldDB" id="A0A382G4C9"/>
<reference evidence="7" key="1">
    <citation type="submission" date="2018-05" db="EMBL/GenBank/DDBJ databases">
        <authorList>
            <person name="Lanie J.A."/>
            <person name="Ng W.-L."/>
            <person name="Kazmierczak K.M."/>
            <person name="Andrzejewski T.M."/>
            <person name="Davidsen T.M."/>
            <person name="Wayne K.J."/>
            <person name="Tettelin H."/>
            <person name="Glass J.I."/>
            <person name="Rusch D."/>
            <person name="Podicherti R."/>
            <person name="Tsui H.-C.T."/>
            <person name="Winkler M.E."/>
        </authorList>
    </citation>
    <scope>NUCLEOTIDE SEQUENCE</scope>
</reference>
<evidence type="ECO:0000256" key="1">
    <source>
        <dbReference type="ARBA" id="ARBA00004141"/>
    </source>
</evidence>
<evidence type="ECO:0000256" key="3">
    <source>
        <dbReference type="ARBA" id="ARBA00022989"/>
    </source>
</evidence>
<dbReference type="PANTHER" id="PTHR43310">
    <property type="entry name" value="SULFATE TRANSPORTER YBAR-RELATED"/>
    <property type="match status" value="1"/>
</dbReference>